<evidence type="ECO:0000313" key="2">
    <source>
        <dbReference type="EMBL" id="GBP52899.1"/>
    </source>
</evidence>
<evidence type="ECO:0000313" key="3">
    <source>
        <dbReference type="EMBL" id="GBP52920.1"/>
    </source>
</evidence>
<proteinExistence type="predicted"/>
<organism evidence="2 4">
    <name type="scientific">Eumeta variegata</name>
    <name type="common">Bagworm moth</name>
    <name type="synonym">Eumeta japonica</name>
    <dbReference type="NCBI Taxonomy" id="151549"/>
    <lineage>
        <taxon>Eukaryota</taxon>
        <taxon>Metazoa</taxon>
        <taxon>Ecdysozoa</taxon>
        <taxon>Arthropoda</taxon>
        <taxon>Hexapoda</taxon>
        <taxon>Insecta</taxon>
        <taxon>Pterygota</taxon>
        <taxon>Neoptera</taxon>
        <taxon>Endopterygota</taxon>
        <taxon>Lepidoptera</taxon>
        <taxon>Glossata</taxon>
        <taxon>Ditrysia</taxon>
        <taxon>Tineoidea</taxon>
        <taxon>Psychidae</taxon>
        <taxon>Oiketicinae</taxon>
        <taxon>Eumeta</taxon>
    </lineage>
</organism>
<evidence type="ECO:0000313" key="4">
    <source>
        <dbReference type="Proteomes" id="UP000299102"/>
    </source>
</evidence>
<name>A0A4C1WRG2_EUMVA</name>
<protein>
    <submittedName>
        <fullName evidence="2">Uncharacterized protein</fullName>
    </submittedName>
</protein>
<reference evidence="2 4" key="1">
    <citation type="journal article" date="2019" name="Commun. Biol.">
        <title>The bagworm genome reveals a unique fibroin gene that provides high tensile strength.</title>
        <authorList>
            <person name="Kono N."/>
            <person name="Nakamura H."/>
            <person name="Ohtoshi R."/>
            <person name="Tomita M."/>
            <person name="Numata K."/>
            <person name="Arakawa K."/>
        </authorList>
    </citation>
    <scope>NUCLEOTIDE SEQUENCE [LARGE SCALE GENOMIC DNA]</scope>
</reference>
<comment type="caution">
    <text evidence="2">The sequence shown here is derived from an EMBL/GenBank/DDBJ whole genome shotgun (WGS) entry which is preliminary data.</text>
</comment>
<sequence length="92" mass="10206">MASDTLQHCSPLFTMPTDAMTRKWACTTQHYTMGFSLTNSRGGAHSLGCPLRKRESAETDSANHGTRFRPRVCPALPRPLGGAKPFSERRKK</sequence>
<dbReference type="EMBL" id="BGZK01000612">
    <property type="protein sequence ID" value="GBP52920.1"/>
    <property type="molecule type" value="Genomic_DNA"/>
</dbReference>
<gene>
    <name evidence="2" type="ORF">EVAR_47554_1</name>
    <name evidence="3" type="ORF">EVAR_47575_1</name>
</gene>
<dbReference type="EMBL" id="BGZK01000612">
    <property type="protein sequence ID" value="GBP52899.1"/>
    <property type="molecule type" value="Genomic_DNA"/>
</dbReference>
<keyword evidence="4" id="KW-1185">Reference proteome</keyword>
<dbReference type="Proteomes" id="UP000299102">
    <property type="component" value="Unassembled WGS sequence"/>
</dbReference>
<evidence type="ECO:0000256" key="1">
    <source>
        <dbReference type="SAM" id="MobiDB-lite"/>
    </source>
</evidence>
<accession>A0A4C1WRG2</accession>
<feature type="region of interest" description="Disordered" evidence="1">
    <location>
        <begin position="41"/>
        <end position="92"/>
    </location>
</feature>
<dbReference type="AlphaFoldDB" id="A0A4C1WRG2"/>